<dbReference type="EMBL" id="AJLS01000080">
    <property type="protein sequence ID" value="EKN67146.1"/>
    <property type="molecule type" value="Genomic_DNA"/>
</dbReference>
<accession>K6E1U2</accession>
<proteinExistence type="predicted"/>
<comment type="caution">
    <text evidence="1">The sequence shown here is derived from an EMBL/GenBank/DDBJ whole genome shotgun (WGS) entry which is preliminary data.</text>
</comment>
<dbReference type="AlphaFoldDB" id="K6E1U2"/>
<keyword evidence="2" id="KW-1185">Reference proteome</keyword>
<sequence length="46" mass="5350">IENSCADRKLKNFQKTLTEIPKFGKVIKTKEIIEELNKISGWKSDK</sequence>
<evidence type="ECO:0000313" key="1">
    <source>
        <dbReference type="EMBL" id="EKN67146.1"/>
    </source>
</evidence>
<protein>
    <submittedName>
        <fullName evidence="1">Amidase</fullName>
    </submittedName>
</protein>
<dbReference type="eggNOG" id="COG1335">
    <property type="taxonomic scope" value="Bacteria"/>
</dbReference>
<dbReference type="Proteomes" id="UP000006316">
    <property type="component" value="Unassembled WGS sequence"/>
</dbReference>
<organism evidence="1 2">
    <name type="scientific">Neobacillus bataviensis LMG 21833</name>
    <dbReference type="NCBI Taxonomy" id="1117379"/>
    <lineage>
        <taxon>Bacteria</taxon>
        <taxon>Bacillati</taxon>
        <taxon>Bacillota</taxon>
        <taxon>Bacilli</taxon>
        <taxon>Bacillales</taxon>
        <taxon>Bacillaceae</taxon>
        <taxon>Neobacillus</taxon>
    </lineage>
</organism>
<name>K6E1U2_9BACI</name>
<reference evidence="1 2" key="1">
    <citation type="journal article" date="2012" name="Front. Microbiol.">
        <title>Redundancy and modularity in membrane-associated dissimilatory nitrate reduction in Bacillus.</title>
        <authorList>
            <person name="Heylen K."/>
            <person name="Keltjens J."/>
        </authorList>
    </citation>
    <scope>NUCLEOTIDE SEQUENCE [LARGE SCALE GENOMIC DNA]</scope>
    <source>
        <strain evidence="2">LMG 21833T</strain>
    </source>
</reference>
<gene>
    <name evidence="1" type="ORF">BABA_13060</name>
</gene>
<evidence type="ECO:0000313" key="2">
    <source>
        <dbReference type="Proteomes" id="UP000006316"/>
    </source>
</evidence>
<feature type="non-terminal residue" evidence="1">
    <location>
        <position position="1"/>
    </location>
</feature>